<dbReference type="PANTHER" id="PTHR38685:SF1">
    <property type="entry name" value="CELL DIVISION PROTEIN ZIPA"/>
    <property type="match status" value="1"/>
</dbReference>
<sequence length="410" mass="44505">MDLQLALLLIGSIIVAIVAITAVDRGRIARSLRGGISFRSRPAAVISPARREPVVRPDPAVPAPPVDAERRFLKTEPSLPLEIAPELEPEQDPLFEELESIERIANRPLNLNPGFDPPGTGPEAAVPGRQTVPDESVDFVLHLPGPGPVSRRTALGIYKQNEYKLEYPREIFGQRYQTSFWSTLSHDSDATNYSDLKLSIQLVDNVHGPIGESELNTFVQVGLKLADALHRPAKFSLPFEQALERAKALAKFCDEYDVIAGVNVASDPDSPFKGHAVVAAMQRAGLELGAMNIYHKRADGRLLYSLSNLYKPGNFNPAEWETFRTSGLALFMSVPCVEDPAVVFAKMVESAAAIAGFLGGRLLDQDNRALTEKGIAAIRAQIQGIEGRMRAFGVPPGGESALRLFGAGLN</sequence>
<comment type="similarity">
    <text evidence="8">Belongs to the ZipA family.</text>
</comment>
<feature type="transmembrane region" description="Helical" evidence="10">
    <location>
        <begin position="6"/>
        <end position="23"/>
    </location>
</feature>
<evidence type="ECO:0000256" key="6">
    <source>
        <dbReference type="ARBA" id="ARBA00023136"/>
    </source>
</evidence>
<dbReference type="OrthoDB" id="7060465at2"/>
<keyword evidence="13" id="KW-1185">Reference proteome</keyword>
<dbReference type="PANTHER" id="PTHR38685">
    <property type="entry name" value="CELL DIVISION PROTEIN ZIPA"/>
    <property type="match status" value="1"/>
</dbReference>
<evidence type="ECO:0000256" key="10">
    <source>
        <dbReference type="SAM" id="Phobius"/>
    </source>
</evidence>
<dbReference type="GO" id="GO:0005886">
    <property type="term" value="C:plasma membrane"/>
    <property type="evidence" value="ECO:0007669"/>
    <property type="project" value="UniProtKB-SubCell"/>
</dbReference>
<dbReference type="KEGG" id="sva:SVA_1164"/>
<feature type="domain" description="ZipA C-terminal FtsZ-binding" evidence="11">
    <location>
        <begin position="256"/>
        <end position="382"/>
    </location>
</feature>
<dbReference type="InterPro" id="IPR011919">
    <property type="entry name" value="Cell_div_ZipA"/>
</dbReference>
<evidence type="ECO:0000256" key="4">
    <source>
        <dbReference type="ARBA" id="ARBA00022692"/>
    </source>
</evidence>
<keyword evidence="4 9" id="KW-0812">Transmembrane</keyword>
<gene>
    <name evidence="12" type="ORF">SVA_1164</name>
</gene>
<keyword evidence="3 8" id="KW-0132">Cell division</keyword>
<dbReference type="AlphaFoldDB" id="A0A1B4V2I4"/>
<keyword evidence="5 10" id="KW-1133">Transmembrane helix</keyword>
<dbReference type="EMBL" id="AP014936">
    <property type="protein sequence ID" value="BAU47739.1"/>
    <property type="molecule type" value="Genomic_DNA"/>
</dbReference>
<comment type="subcellular location">
    <subcellularLocation>
        <location evidence="9">Cell inner membrane</location>
        <topology evidence="9">Single-pass type I membrane protein</topology>
    </subcellularLocation>
</comment>
<dbReference type="Gene3D" id="3.30.1400.10">
    <property type="entry name" value="ZipA, C-terminal FtsZ-binding domain"/>
    <property type="match status" value="1"/>
</dbReference>
<dbReference type="GO" id="GO:0032153">
    <property type="term" value="C:cell division site"/>
    <property type="evidence" value="ECO:0007669"/>
    <property type="project" value="TreeGrafter"/>
</dbReference>
<dbReference type="SMART" id="SM00771">
    <property type="entry name" value="ZipA_C"/>
    <property type="match status" value="1"/>
</dbReference>
<protein>
    <recommendedName>
        <fullName evidence="8">Cell division protein ZipA</fullName>
    </recommendedName>
</protein>
<dbReference type="GO" id="GO:0000917">
    <property type="term" value="P:division septum assembly"/>
    <property type="evidence" value="ECO:0007669"/>
    <property type="project" value="TreeGrafter"/>
</dbReference>
<keyword evidence="6 9" id="KW-0472">Membrane</keyword>
<evidence type="ECO:0000313" key="12">
    <source>
        <dbReference type="EMBL" id="BAU47739.1"/>
    </source>
</evidence>
<keyword evidence="2 9" id="KW-0997">Cell inner membrane</keyword>
<comment type="function">
    <text evidence="8">Essential cell division protein that stabilizes the FtsZ protofilaments by cross-linking them and that serves as a cytoplasmic membrane anchor for the Z ring. Also required for the recruitment to the septal ring of downstream cell division proteins.</text>
</comment>
<evidence type="ECO:0000256" key="3">
    <source>
        <dbReference type="ARBA" id="ARBA00022618"/>
    </source>
</evidence>
<evidence type="ECO:0000259" key="11">
    <source>
        <dbReference type="SMART" id="SM00771"/>
    </source>
</evidence>
<keyword evidence="7 8" id="KW-0131">Cell cycle</keyword>
<dbReference type="SUPFAM" id="SSF64383">
    <property type="entry name" value="Cell-division protein ZipA, C-terminal domain"/>
    <property type="match status" value="1"/>
</dbReference>
<evidence type="ECO:0000256" key="2">
    <source>
        <dbReference type="ARBA" id="ARBA00022519"/>
    </source>
</evidence>
<evidence type="ECO:0000313" key="13">
    <source>
        <dbReference type="Proteomes" id="UP000218899"/>
    </source>
</evidence>
<name>A0A1B4V2I4_9GAMM</name>
<evidence type="ECO:0000256" key="9">
    <source>
        <dbReference type="RuleBase" id="RU003613"/>
    </source>
</evidence>
<reference evidence="12 13" key="1">
    <citation type="submission" date="2015-08" db="EMBL/GenBank/DDBJ databases">
        <title>Complete genome sequence of Sulfurifustis variabilis.</title>
        <authorList>
            <person name="Miura A."/>
            <person name="Kojima H."/>
            <person name="Fukui M."/>
        </authorList>
    </citation>
    <scope>NUCLEOTIDE SEQUENCE [LARGE SCALE GENOMIC DNA]</scope>
    <source>
        <strain evidence="13">skN76</strain>
    </source>
</reference>
<evidence type="ECO:0000256" key="1">
    <source>
        <dbReference type="ARBA" id="ARBA00022475"/>
    </source>
</evidence>
<dbReference type="RefSeq" id="WP_096460046.1">
    <property type="nucleotide sequence ID" value="NZ_AP014936.1"/>
</dbReference>
<dbReference type="Proteomes" id="UP000218899">
    <property type="component" value="Chromosome"/>
</dbReference>
<organism evidence="12 13">
    <name type="scientific">Sulfurifustis variabilis</name>
    <dbReference type="NCBI Taxonomy" id="1675686"/>
    <lineage>
        <taxon>Bacteria</taxon>
        <taxon>Pseudomonadati</taxon>
        <taxon>Pseudomonadota</taxon>
        <taxon>Gammaproteobacteria</taxon>
        <taxon>Acidiferrobacterales</taxon>
        <taxon>Acidiferrobacteraceae</taxon>
        <taxon>Sulfurifustis</taxon>
    </lineage>
</organism>
<accession>A0A1B4V2I4</accession>
<evidence type="ECO:0000256" key="7">
    <source>
        <dbReference type="ARBA" id="ARBA00023306"/>
    </source>
</evidence>
<dbReference type="InterPro" id="IPR007449">
    <property type="entry name" value="ZipA_FtsZ-bd_C"/>
</dbReference>
<evidence type="ECO:0000256" key="8">
    <source>
        <dbReference type="RuleBase" id="RU003612"/>
    </source>
</evidence>
<dbReference type="Pfam" id="PF04354">
    <property type="entry name" value="ZipA_C"/>
    <property type="match status" value="1"/>
</dbReference>
<keyword evidence="1 9" id="KW-1003">Cell membrane</keyword>
<evidence type="ECO:0000256" key="5">
    <source>
        <dbReference type="ARBA" id="ARBA00022989"/>
    </source>
</evidence>
<dbReference type="InterPro" id="IPR036765">
    <property type="entry name" value="ZipA_FtsZ-bd_C_sf"/>
</dbReference>
<proteinExistence type="inferred from homology"/>